<sequence length="86" mass="10049">MRNANIELKAFRTLVVVYGYDDDEETGNEDLLLCEGERLESERDDAKRVLESEREYGGDGTNHSSLENVAFLDVRRDRSYKYNYYA</sequence>
<keyword evidence="2" id="KW-1185">Reference proteome</keyword>
<comment type="caution">
    <text evidence="1">The sequence shown here is derived from an EMBL/GenBank/DDBJ whole genome shotgun (WGS) entry which is preliminary data.</text>
</comment>
<evidence type="ECO:0000313" key="1">
    <source>
        <dbReference type="EMBL" id="KAG4410800.1"/>
    </source>
</evidence>
<dbReference type="EMBL" id="JAFJYH010000584">
    <property type="protein sequence ID" value="KAG4410800.1"/>
    <property type="molecule type" value="Genomic_DNA"/>
</dbReference>
<accession>A0A8H7VYW0</accession>
<dbReference type="AlphaFoldDB" id="A0A8H7VYW0"/>
<protein>
    <submittedName>
        <fullName evidence="1">Uncharacterized protein</fullName>
    </submittedName>
</protein>
<organism evidence="1 2">
    <name type="scientific">Cadophora malorum</name>
    <dbReference type="NCBI Taxonomy" id="108018"/>
    <lineage>
        <taxon>Eukaryota</taxon>
        <taxon>Fungi</taxon>
        <taxon>Dikarya</taxon>
        <taxon>Ascomycota</taxon>
        <taxon>Pezizomycotina</taxon>
        <taxon>Leotiomycetes</taxon>
        <taxon>Helotiales</taxon>
        <taxon>Ploettnerulaceae</taxon>
        <taxon>Cadophora</taxon>
    </lineage>
</organism>
<evidence type="ECO:0000313" key="2">
    <source>
        <dbReference type="Proteomes" id="UP000664132"/>
    </source>
</evidence>
<name>A0A8H7VYW0_9HELO</name>
<gene>
    <name evidence="1" type="ORF">IFR04_016067</name>
</gene>
<dbReference type="Proteomes" id="UP000664132">
    <property type="component" value="Unassembled WGS sequence"/>
</dbReference>
<proteinExistence type="predicted"/>
<reference evidence="1" key="1">
    <citation type="submission" date="2021-02" db="EMBL/GenBank/DDBJ databases">
        <title>Genome sequence Cadophora malorum strain M34.</title>
        <authorList>
            <person name="Stefanovic E."/>
            <person name="Vu D."/>
            <person name="Scully C."/>
            <person name="Dijksterhuis J."/>
            <person name="Roader J."/>
            <person name="Houbraken J."/>
        </authorList>
    </citation>
    <scope>NUCLEOTIDE SEQUENCE</scope>
    <source>
        <strain evidence="1">M34</strain>
    </source>
</reference>